<accession>A0AAW2NSF0</accession>
<comment type="caution">
    <text evidence="2">The sequence shown here is derived from an EMBL/GenBank/DDBJ whole genome shotgun (WGS) entry which is preliminary data.</text>
</comment>
<reference evidence="2" key="1">
    <citation type="submission" date="2020-06" db="EMBL/GenBank/DDBJ databases">
        <authorList>
            <person name="Li T."/>
            <person name="Hu X."/>
            <person name="Zhang T."/>
            <person name="Song X."/>
            <person name="Zhang H."/>
            <person name="Dai N."/>
            <person name="Sheng W."/>
            <person name="Hou X."/>
            <person name="Wei L."/>
        </authorList>
    </citation>
    <scope>NUCLEOTIDE SEQUENCE</scope>
    <source>
        <strain evidence="2">KEN8</strain>
        <tissue evidence="2">Leaf</tissue>
    </source>
</reference>
<organism evidence="2">
    <name type="scientific">Sesamum calycinum</name>
    <dbReference type="NCBI Taxonomy" id="2727403"/>
    <lineage>
        <taxon>Eukaryota</taxon>
        <taxon>Viridiplantae</taxon>
        <taxon>Streptophyta</taxon>
        <taxon>Embryophyta</taxon>
        <taxon>Tracheophyta</taxon>
        <taxon>Spermatophyta</taxon>
        <taxon>Magnoliopsida</taxon>
        <taxon>eudicotyledons</taxon>
        <taxon>Gunneridae</taxon>
        <taxon>Pentapetalae</taxon>
        <taxon>asterids</taxon>
        <taxon>lamiids</taxon>
        <taxon>Lamiales</taxon>
        <taxon>Pedaliaceae</taxon>
        <taxon>Sesamum</taxon>
    </lineage>
</organism>
<feature type="region of interest" description="Disordered" evidence="1">
    <location>
        <begin position="75"/>
        <end position="119"/>
    </location>
</feature>
<reference evidence="2" key="2">
    <citation type="journal article" date="2024" name="Plant">
        <title>Genomic evolution and insights into agronomic trait innovations of Sesamum species.</title>
        <authorList>
            <person name="Miao H."/>
            <person name="Wang L."/>
            <person name="Qu L."/>
            <person name="Liu H."/>
            <person name="Sun Y."/>
            <person name="Le M."/>
            <person name="Wang Q."/>
            <person name="Wei S."/>
            <person name="Zheng Y."/>
            <person name="Lin W."/>
            <person name="Duan Y."/>
            <person name="Cao H."/>
            <person name="Xiong S."/>
            <person name="Wang X."/>
            <person name="Wei L."/>
            <person name="Li C."/>
            <person name="Ma Q."/>
            <person name="Ju M."/>
            <person name="Zhao R."/>
            <person name="Li G."/>
            <person name="Mu C."/>
            <person name="Tian Q."/>
            <person name="Mei H."/>
            <person name="Zhang T."/>
            <person name="Gao T."/>
            <person name="Zhang H."/>
        </authorList>
    </citation>
    <scope>NUCLEOTIDE SEQUENCE</scope>
    <source>
        <strain evidence="2">KEN8</strain>
    </source>
</reference>
<evidence type="ECO:0000256" key="1">
    <source>
        <dbReference type="SAM" id="MobiDB-lite"/>
    </source>
</evidence>
<protein>
    <recommendedName>
        <fullName evidence="3">CCHC-type domain-containing protein</fullName>
    </recommendedName>
</protein>
<dbReference type="GO" id="GO:0008270">
    <property type="term" value="F:zinc ion binding"/>
    <property type="evidence" value="ECO:0007669"/>
    <property type="project" value="InterPro"/>
</dbReference>
<dbReference type="InterPro" id="IPR036875">
    <property type="entry name" value="Znf_CCHC_sf"/>
</dbReference>
<evidence type="ECO:0008006" key="3">
    <source>
        <dbReference type="Google" id="ProtNLM"/>
    </source>
</evidence>
<evidence type="ECO:0000313" key="2">
    <source>
        <dbReference type="EMBL" id="KAL0346462.1"/>
    </source>
</evidence>
<dbReference type="GO" id="GO:0003676">
    <property type="term" value="F:nucleic acid binding"/>
    <property type="evidence" value="ECO:0007669"/>
    <property type="project" value="InterPro"/>
</dbReference>
<name>A0AAW2NSF0_9LAMI</name>
<dbReference type="EMBL" id="JACGWM010000010">
    <property type="protein sequence ID" value="KAL0346462.1"/>
    <property type="molecule type" value="Genomic_DNA"/>
</dbReference>
<sequence>MVDATSGGALIDKTPDEAQHLISTMAENYRQYGYHTDRGQRQETIVCGICSNNGHPTDACPSLQEGVMSNVNAVGGFSRQPQRRYDPHSNFYNSGWRENQGEKSKQHQQSFNRPAPAPA</sequence>
<proteinExistence type="predicted"/>
<gene>
    <name evidence="2" type="ORF">Scaly_1662200</name>
</gene>
<dbReference type="SUPFAM" id="SSF57756">
    <property type="entry name" value="Retrovirus zinc finger-like domains"/>
    <property type="match status" value="1"/>
</dbReference>
<dbReference type="AlphaFoldDB" id="A0AAW2NSF0"/>